<feature type="domain" description="2Fe-2S ferredoxin-type" evidence="6">
    <location>
        <begin position="3"/>
        <end position="79"/>
    </location>
</feature>
<dbReference type="Gene3D" id="3.10.20.30">
    <property type="match status" value="1"/>
</dbReference>
<keyword evidence="1" id="KW-0001">2Fe-2S</keyword>
<evidence type="ECO:0000256" key="4">
    <source>
        <dbReference type="ARBA" id="ARBA00023004"/>
    </source>
</evidence>
<dbReference type="SUPFAM" id="SSF54292">
    <property type="entry name" value="2Fe-2S ferredoxin-like"/>
    <property type="match status" value="1"/>
</dbReference>
<proteinExistence type="predicted"/>
<dbReference type="InterPro" id="IPR002888">
    <property type="entry name" value="2Fe-2S-bd"/>
</dbReference>
<organism evidence="7 8">
    <name type="scientific">Halalkalibacter oceani</name>
    <dbReference type="NCBI Taxonomy" id="1653776"/>
    <lineage>
        <taxon>Bacteria</taxon>
        <taxon>Bacillati</taxon>
        <taxon>Bacillota</taxon>
        <taxon>Bacilli</taxon>
        <taxon>Bacillales</taxon>
        <taxon>Bacillaceae</taxon>
        <taxon>Halalkalibacter</taxon>
    </lineage>
</organism>
<dbReference type="PANTHER" id="PTHR44379">
    <property type="entry name" value="OXIDOREDUCTASE WITH IRON-SULFUR SUBUNIT"/>
    <property type="match status" value="1"/>
</dbReference>
<dbReference type="SUPFAM" id="SSF47741">
    <property type="entry name" value="CO dehydrogenase ISP C-domain like"/>
    <property type="match status" value="1"/>
</dbReference>
<evidence type="ECO:0000256" key="2">
    <source>
        <dbReference type="ARBA" id="ARBA00022723"/>
    </source>
</evidence>
<dbReference type="FunFam" id="1.10.150.120:FF:000003">
    <property type="entry name" value="Carbon monoxide dehydrogenase, small subunit"/>
    <property type="match status" value="1"/>
</dbReference>
<dbReference type="Pfam" id="PF01799">
    <property type="entry name" value="Fer2_2"/>
    <property type="match status" value="1"/>
</dbReference>
<dbReference type="InterPro" id="IPR012675">
    <property type="entry name" value="Beta-grasp_dom_sf"/>
</dbReference>
<evidence type="ECO:0000313" key="7">
    <source>
        <dbReference type="EMBL" id="MCM3713819.1"/>
    </source>
</evidence>
<evidence type="ECO:0000259" key="6">
    <source>
        <dbReference type="PROSITE" id="PS51085"/>
    </source>
</evidence>
<dbReference type="RefSeq" id="WP_251192987.1">
    <property type="nucleotide sequence ID" value="NZ_JAMBOL010000003.1"/>
</dbReference>
<reference evidence="7" key="1">
    <citation type="submission" date="2022-05" db="EMBL/GenBank/DDBJ databases">
        <title>Comparative Genomics of Spacecraft Associated Microbes.</title>
        <authorList>
            <person name="Tran M.T."/>
            <person name="Wright A."/>
            <person name="Seuylemezian A."/>
            <person name="Eisen J."/>
            <person name="Coil D."/>
        </authorList>
    </citation>
    <scope>NUCLEOTIDE SEQUENCE</scope>
    <source>
        <strain evidence="7">214.1.1</strain>
    </source>
</reference>
<name>A0A9X2DN88_9BACI</name>
<keyword evidence="2" id="KW-0479">Metal-binding</keyword>
<dbReference type="InterPro" id="IPR006058">
    <property type="entry name" value="2Fe2S_fd_BS"/>
</dbReference>
<sequence>MKRQIQFTLNGKPVTADVAPHETLLDLLRDTFQLTGAKETCGLGLCGVCTVLVSGKPVSGCLHFASSIDGEEIVTIEGLETEEGLHPIQEAFYEQKAFQCGYCTPGMILMAKKLLEENPNPTEDEIKDYMVGNICRCASYAQIFAAIQEAASLLKQEKVKL</sequence>
<dbReference type="PANTHER" id="PTHR44379:SF5">
    <property type="entry name" value="OXIDOREDUCTASE WITH IRON-SULFUR SUBUNIT"/>
    <property type="match status" value="1"/>
</dbReference>
<evidence type="ECO:0000313" key="8">
    <source>
        <dbReference type="Proteomes" id="UP001139179"/>
    </source>
</evidence>
<keyword evidence="4" id="KW-0408">Iron</keyword>
<evidence type="ECO:0000256" key="1">
    <source>
        <dbReference type="ARBA" id="ARBA00022714"/>
    </source>
</evidence>
<keyword evidence="8" id="KW-1185">Reference proteome</keyword>
<dbReference type="InterPro" id="IPR051452">
    <property type="entry name" value="Diverse_Oxidoreductases"/>
</dbReference>
<dbReference type="AlphaFoldDB" id="A0A9X2DN88"/>
<evidence type="ECO:0000256" key="5">
    <source>
        <dbReference type="ARBA" id="ARBA00023014"/>
    </source>
</evidence>
<dbReference type="GO" id="GO:0046872">
    <property type="term" value="F:metal ion binding"/>
    <property type="evidence" value="ECO:0007669"/>
    <property type="project" value="UniProtKB-KW"/>
</dbReference>
<keyword evidence="5" id="KW-0411">Iron-sulfur</keyword>
<comment type="caution">
    <text evidence="7">The sequence shown here is derived from an EMBL/GenBank/DDBJ whole genome shotgun (WGS) entry which is preliminary data.</text>
</comment>
<dbReference type="InterPro" id="IPR036884">
    <property type="entry name" value="2Fe-2S-bd_dom_sf"/>
</dbReference>
<keyword evidence="3" id="KW-0560">Oxidoreductase</keyword>
<dbReference type="GO" id="GO:0016491">
    <property type="term" value="F:oxidoreductase activity"/>
    <property type="evidence" value="ECO:0007669"/>
    <property type="project" value="UniProtKB-KW"/>
</dbReference>
<dbReference type="CDD" id="cd00207">
    <property type="entry name" value="fer2"/>
    <property type="match status" value="1"/>
</dbReference>
<protein>
    <submittedName>
        <fullName evidence="7">(2Fe-2S)-binding protein</fullName>
    </submittedName>
</protein>
<gene>
    <name evidence="7" type="ORF">M3202_06955</name>
</gene>
<dbReference type="Pfam" id="PF00111">
    <property type="entry name" value="Fer2"/>
    <property type="match status" value="1"/>
</dbReference>
<evidence type="ECO:0000256" key="3">
    <source>
        <dbReference type="ARBA" id="ARBA00023002"/>
    </source>
</evidence>
<dbReference type="EMBL" id="JAMBOL010000003">
    <property type="protein sequence ID" value="MCM3713819.1"/>
    <property type="molecule type" value="Genomic_DNA"/>
</dbReference>
<dbReference type="InterPro" id="IPR036010">
    <property type="entry name" value="2Fe-2S_ferredoxin-like_sf"/>
</dbReference>
<dbReference type="PROSITE" id="PS00197">
    <property type="entry name" value="2FE2S_FER_1"/>
    <property type="match status" value="1"/>
</dbReference>
<dbReference type="Gene3D" id="1.10.150.120">
    <property type="entry name" value="[2Fe-2S]-binding domain"/>
    <property type="match status" value="1"/>
</dbReference>
<dbReference type="Proteomes" id="UP001139179">
    <property type="component" value="Unassembled WGS sequence"/>
</dbReference>
<dbReference type="InterPro" id="IPR001041">
    <property type="entry name" value="2Fe-2S_ferredoxin-type"/>
</dbReference>
<dbReference type="GO" id="GO:0051537">
    <property type="term" value="F:2 iron, 2 sulfur cluster binding"/>
    <property type="evidence" value="ECO:0007669"/>
    <property type="project" value="UniProtKB-KW"/>
</dbReference>
<accession>A0A9X2DN88</accession>
<dbReference type="PROSITE" id="PS51085">
    <property type="entry name" value="2FE2S_FER_2"/>
    <property type="match status" value="1"/>
</dbReference>